<dbReference type="Proteomes" id="UP000886885">
    <property type="component" value="Unassembled WGS sequence"/>
</dbReference>
<evidence type="ECO:0000256" key="8">
    <source>
        <dbReference type="ARBA" id="ARBA00022989"/>
    </source>
</evidence>
<keyword evidence="9 10" id="KW-0472">Membrane</keyword>
<feature type="transmembrane region" description="Helical" evidence="10">
    <location>
        <begin position="454"/>
        <end position="475"/>
    </location>
</feature>
<evidence type="ECO:0000256" key="6">
    <source>
        <dbReference type="ARBA" id="ARBA00022729"/>
    </source>
</evidence>
<keyword evidence="7 10" id="KW-0256">Endoplasmic reticulum</keyword>
<evidence type="ECO:0000313" key="11">
    <source>
        <dbReference type="EMBL" id="KAG6735735.1"/>
    </source>
</evidence>
<comment type="caution">
    <text evidence="11">The sequence shown here is derived from an EMBL/GenBank/DDBJ whole genome shotgun (WGS) entry which is preliminary data.</text>
</comment>
<dbReference type="OrthoDB" id="310030at2759"/>
<comment type="subcellular location">
    <subcellularLocation>
        <location evidence="2 10">Endoplasmic reticulum membrane</location>
        <topology evidence="2 10">Single-pass type I membrane protein</topology>
    </subcellularLocation>
</comment>
<gene>
    <name evidence="11" type="ORF">POTOM_061607</name>
</gene>
<accession>A0A8X7XQE0</accession>
<comment type="similarity">
    <text evidence="4 10">Belongs to the OST1 family.</text>
</comment>
<dbReference type="EMBL" id="JAAWWB010001771">
    <property type="protein sequence ID" value="KAG6735735.1"/>
    <property type="molecule type" value="Genomic_DNA"/>
</dbReference>
<feature type="signal peptide" evidence="10">
    <location>
        <begin position="1"/>
        <end position="27"/>
    </location>
</feature>
<evidence type="ECO:0000256" key="4">
    <source>
        <dbReference type="ARBA" id="ARBA00008905"/>
    </source>
</evidence>
<evidence type="ECO:0000313" key="12">
    <source>
        <dbReference type="Proteomes" id="UP000886885"/>
    </source>
</evidence>
<evidence type="ECO:0000256" key="5">
    <source>
        <dbReference type="ARBA" id="ARBA00022692"/>
    </source>
</evidence>
<comment type="function">
    <text evidence="1 10">Subunit of the oligosaccharyl transferase (OST) complex that catalyzes the initial transfer of a defined glycan (Glc(3)Man(9)GlcNAc(2) in eukaryotes) from the lipid carrier dolichol-pyrophosphate to an asparagine residue within an Asn-X-Ser/Thr consensus motif in nascent polypeptide chains, the first step in protein N-glycosylation. N-glycosylation occurs cotranslationally and the complex associates with the Sec61 complex at the channel-forming translocon complex that mediates protein translocation across the endoplasmic reticulum (ER). All subunits are required for a maximal enzyme activity.</text>
</comment>
<organism evidence="11 12">
    <name type="scientific">Populus tomentosa</name>
    <name type="common">Chinese white poplar</name>
    <dbReference type="NCBI Taxonomy" id="118781"/>
    <lineage>
        <taxon>Eukaryota</taxon>
        <taxon>Viridiplantae</taxon>
        <taxon>Streptophyta</taxon>
        <taxon>Embryophyta</taxon>
        <taxon>Tracheophyta</taxon>
        <taxon>Spermatophyta</taxon>
        <taxon>Magnoliopsida</taxon>
        <taxon>eudicotyledons</taxon>
        <taxon>Gunneridae</taxon>
        <taxon>Pentapetalae</taxon>
        <taxon>rosids</taxon>
        <taxon>fabids</taxon>
        <taxon>Malpighiales</taxon>
        <taxon>Salicaceae</taxon>
        <taxon>Saliceae</taxon>
        <taxon>Populus</taxon>
    </lineage>
</organism>
<dbReference type="PANTHER" id="PTHR21049">
    <property type="entry name" value="RIBOPHORIN I"/>
    <property type="match status" value="1"/>
</dbReference>
<feature type="transmembrane region" description="Helical" evidence="10">
    <location>
        <begin position="51"/>
        <end position="69"/>
    </location>
</feature>
<keyword evidence="12" id="KW-1185">Reference proteome</keyword>
<evidence type="ECO:0000256" key="3">
    <source>
        <dbReference type="ARBA" id="ARBA00004922"/>
    </source>
</evidence>
<evidence type="ECO:0000256" key="9">
    <source>
        <dbReference type="ARBA" id="ARBA00023136"/>
    </source>
</evidence>
<keyword evidence="6 10" id="KW-0732">Signal</keyword>
<dbReference type="PANTHER" id="PTHR21049:SF2">
    <property type="entry name" value="DOLICHYL-DIPHOSPHOOLIGOSACCHARIDE--PROTEIN GLYCOSYLTRANSFERASE SUBUNIT 1B"/>
    <property type="match status" value="1"/>
</dbReference>
<evidence type="ECO:0000256" key="10">
    <source>
        <dbReference type="RuleBase" id="RU361143"/>
    </source>
</evidence>
<keyword evidence="5 10" id="KW-0812">Transmembrane</keyword>
<comment type="caution">
    <text evidence="10">Lacks conserved residue(s) required for the propagation of feature annotation.</text>
</comment>
<comment type="subunit">
    <text evidence="10">Component of the oligosaccharyltransferase (OST) complex.</text>
</comment>
<sequence length="520" mass="58509">MAGSTSMEAAGLTLPFLILTFLTIAAASSTNQIQILNAERRIDLSSHIVKVFLTLKIGSSFVFVFLLFMDTSMNLIQVENAGTTPASEIVLAFPPAQADHLALVKAQAAIGKKKKKSYVHLDANPTELPDAPNGTEYFSISLLNPLSSGETATLEVLYILTHSLEPFPAEISQSESQLVYFRDSALILSPYHVKQQTTFLKTPSTKVESFTRVEPTKLAGRELKYGPYEDHPPYSFSPVIVHLENNSPFAVVEELLREVEISHWGNLQITEHYKLVHAGARHKGVFSRVEYQSRPSFSGTSSFKHLLASLPPRVHSVYYRDDIGNISSSHLRSDYRKSELEIEPRYPLFGGWKATFVIGYGLPLEDFLFEAPDGKRYLNFSFGCPLAETVVDKLTIKVVLPEGSKDPSAVVPFPVKQRLETKYSYLDVVGRTVLVLENKNVVPEHITPFQDSTIFLFIMTVMLCPHWLLLHLELWKLSLVVYYTFKPIFMLAEPLMLASVFFLFFMACLAYLHIDFSIRK</sequence>
<dbReference type="AlphaFoldDB" id="A0A8X7XQE0"/>
<dbReference type="GO" id="GO:0008250">
    <property type="term" value="C:oligosaccharyltransferase complex"/>
    <property type="evidence" value="ECO:0007669"/>
    <property type="project" value="UniProtKB-UniRule"/>
</dbReference>
<dbReference type="GO" id="GO:0018279">
    <property type="term" value="P:protein N-linked glycosylation via asparagine"/>
    <property type="evidence" value="ECO:0007669"/>
    <property type="project" value="TreeGrafter"/>
</dbReference>
<evidence type="ECO:0000256" key="7">
    <source>
        <dbReference type="ARBA" id="ARBA00022824"/>
    </source>
</evidence>
<reference evidence="11" key="1">
    <citation type="journal article" date="2020" name="bioRxiv">
        <title>Hybrid origin of Populus tomentosa Carr. identified through genome sequencing and phylogenomic analysis.</title>
        <authorList>
            <person name="An X."/>
            <person name="Gao K."/>
            <person name="Chen Z."/>
            <person name="Li J."/>
            <person name="Yang X."/>
            <person name="Yang X."/>
            <person name="Zhou J."/>
            <person name="Guo T."/>
            <person name="Zhao T."/>
            <person name="Huang S."/>
            <person name="Miao D."/>
            <person name="Khan W.U."/>
            <person name="Rao P."/>
            <person name="Ye M."/>
            <person name="Lei B."/>
            <person name="Liao W."/>
            <person name="Wang J."/>
            <person name="Ji L."/>
            <person name="Li Y."/>
            <person name="Guo B."/>
            <person name="Mustafa N.S."/>
            <person name="Li S."/>
            <person name="Yun Q."/>
            <person name="Keller S.R."/>
            <person name="Mao J."/>
            <person name="Zhang R."/>
            <person name="Strauss S.H."/>
        </authorList>
    </citation>
    <scope>NUCLEOTIDE SEQUENCE</scope>
    <source>
        <strain evidence="11">GM15</strain>
        <tissue evidence="11">Leaf</tissue>
    </source>
</reference>
<keyword evidence="8 10" id="KW-1133">Transmembrane helix</keyword>
<dbReference type="Pfam" id="PF04597">
    <property type="entry name" value="Ribophorin_I"/>
    <property type="match status" value="1"/>
</dbReference>
<feature type="transmembrane region" description="Helical" evidence="10">
    <location>
        <begin position="495"/>
        <end position="514"/>
    </location>
</feature>
<feature type="chain" id="PRO_5036518213" description="Dolichyl-diphosphooligosaccharide--protein glycosyltransferase subunit 1" evidence="10">
    <location>
        <begin position="28"/>
        <end position="520"/>
    </location>
</feature>
<protein>
    <recommendedName>
        <fullName evidence="10">Dolichyl-diphosphooligosaccharide--protein glycosyltransferase subunit 1</fullName>
    </recommendedName>
</protein>
<evidence type="ECO:0000256" key="1">
    <source>
        <dbReference type="ARBA" id="ARBA00002791"/>
    </source>
</evidence>
<name>A0A8X7XQE0_POPTO</name>
<evidence type="ECO:0000256" key="2">
    <source>
        <dbReference type="ARBA" id="ARBA00004115"/>
    </source>
</evidence>
<comment type="pathway">
    <text evidence="3 10">Protein modification; protein glycosylation.</text>
</comment>
<proteinExistence type="inferred from homology"/>
<dbReference type="InterPro" id="IPR007676">
    <property type="entry name" value="Ribophorin_I"/>
</dbReference>